<feature type="compositionally biased region" description="Basic and acidic residues" evidence="1">
    <location>
        <begin position="52"/>
        <end position="65"/>
    </location>
</feature>
<proteinExistence type="predicted"/>
<feature type="region of interest" description="Disordered" evidence="1">
    <location>
        <begin position="52"/>
        <end position="95"/>
    </location>
</feature>
<keyword evidence="3" id="KW-1185">Reference proteome</keyword>
<comment type="caution">
    <text evidence="2">The sequence shown here is derived from an EMBL/GenBank/DDBJ whole genome shotgun (WGS) entry which is preliminary data.</text>
</comment>
<evidence type="ECO:0000313" key="3">
    <source>
        <dbReference type="Proteomes" id="UP001066276"/>
    </source>
</evidence>
<dbReference type="AlphaFoldDB" id="A0AAV7KXG8"/>
<organism evidence="2 3">
    <name type="scientific">Pleurodeles waltl</name>
    <name type="common">Iberian ribbed newt</name>
    <dbReference type="NCBI Taxonomy" id="8319"/>
    <lineage>
        <taxon>Eukaryota</taxon>
        <taxon>Metazoa</taxon>
        <taxon>Chordata</taxon>
        <taxon>Craniata</taxon>
        <taxon>Vertebrata</taxon>
        <taxon>Euteleostomi</taxon>
        <taxon>Amphibia</taxon>
        <taxon>Batrachia</taxon>
        <taxon>Caudata</taxon>
        <taxon>Salamandroidea</taxon>
        <taxon>Salamandridae</taxon>
        <taxon>Pleurodelinae</taxon>
        <taxon>Pleurodeles</taxon>
    </lineage>
</organism>
<evidence type="ECO:0000256" key="1">
    <source>
        <dbReference type="SAM" id="MobiDB-lite"/>
    </source>
</evidence>
<accession>A0AAV7KXG8</accession>
<protein>
    <submittedName>
        <fullName evidence="2">Uncharacterized protein</fullName>
    </submittedName>
</protein>
<sequence>MRLEAPAGPGPKGWRRAALELRKSRCATVRVSLCGTGGRASTGMLTGALRRSARDVVDGVKRPEPNENMVRSRGGSEPRLERSKGGLGKGSSHSRNPIIDLSVLLELAGNLGKVSSYHVNAEKTETIDLEFDEGAPAGKAGDEIFRYSDYTGY</sequence>
<name>A0AAV7KXG8_PLEWA</name>
<feature type="compositionally biased region" description="Basic and acidic residues" evidence="1">
    <location>
        <begin position="74"/>
        <end position="84"/>
    </location>
</feature>
<dbReference type="Proteomes" id="UP001066276">
    <property type="component" value="Chromosome 12"/>
</dbReference>
<reference evidence="2" key="1">
    <citation type="journal article" date="2022" name="bioRxiv">
        <title>Sequencing and chromosome-scale assembly of the giantPleurodeles waltlgenome.</title>
        <authorList>
            <person name="Brown T."/>
            <person name="Elewa A."/>
            <person name="Iarovenko S."/>
            <person name="Subramanian E."/>
            <person name="Araus A.J."/>
            <person name="Petzold A."/>
            <person name="Susuki M."/>
            <person name="Suzuki K.-i.T."/>
            <person name="Hayashi T."/>
            <person name="Toyoda A."/>
            <person name="Oliveira C."/>
            <person name="Osipova E."/>
            <person name="Leigh N.D."/>
            <person name="Simon A."/>
            <person name="Yun M.H."/>
        </authorList>
    </citation>
    <scope>NUCLEOTIDE SEQUENCE</scope>
    <source>
        <strain evidence="2">20211129_DDA</strain>
        <tissue evidence="2">Liver</tissue>
    </source>
</reference>
<gene>
    <name evidence="2" type="ORF">NDU88_003083</name>
</gene>
<evidence type="ECO:0000313" key="2">
    <source>
        <dbReference type="EMBL" id="KAJ1082922.1"/>
    </source>
</evidence>
<dbReference type="EMBL" id="JANPWB010000016">
    <property type="protein sequence ID" value="KAJ1082922.1"/>
    <property type="molecule type" value="Genomic_DNA"/>
</dbReference>